<comment type="caution">
    <text evidence="3">The sequence shown here is derived from an EMBL/GenBank/DDBJ whole genome shotgun (WGS) entry which is preliminary data.</text>
</comment>
<feature type="compositionally biased region" description="Basic and acidic residues" evidence="1">
    <location>
        <begin position="55"/>
        <end position="80"/>
    </location>
</feature>
<proteinExistence type="predicted"/>
<evidence type="ECO:0000256" key="2">
    <source>
        <dbReference type="SAM" id="SignalP"/>
    </source>
</evidence>
<feature type="region of interest" description="Disordered" evidence="1">
    <location>
        <begin position="100"/>
        <end position="158"/>
    </location>
</feature>
<dbReference type="Proteomes" id="UP001152747">
    <property type="component" value="Unassembled WGS sequence"/>
</dbReference>
<evidence type="ECO:0000256" key="1">
    <source>
        <dbReference type="SAM" id="MobiDB-lite"/>
    </source>
</evidence>
<feature type="signal peptide" evidence="2">
    <location>
        <begin position="1"/>
        <end position="18"/>
    </location>
</feature>
<sequence length="176" mass="19940">MVSIIFFSFITIISIITTCNKLKKNKMKSQEIKQPYKSDSSGTGSIYSVKNPTTSKKEEMETVKKCAEKNDGHKTEKGDKILKTEEEDLFGDLAKKLAKKERTEKTESLKRTDEKNPLYDANRGSGETVRCSLKMPVNENNNGKSKNVRTEETQESIQSKIEVTKTQKTEIIPPKN</sequence>
<evidence type="ECO:0000313" key="3">
    <source>
        <dbReference type="EMBL" id="CAI5442403.1"/>
    </source>
</evidence>
<feature type="region of interest" description="Disordered" evidence="1">
    <location>
        <begin position="29"/>
        <end position="80"/>
    </location>
</feature>
<name>A0A9P1MXD6_9PELO</name>
<feature type="compositionally biased region" description="Basic and acidic residues" evidence="1">
    <location>
        <begin position="100"/>
        <end position="117"/>
    </location>
</feature>
<reference evidence="3" key="1">
    <citation type="submission" date="2022-11" db="EMBL/GenBank/DDBJ databases">
        <authorList>
            <person name="Kikuchi T."/>
        </authorList>
    </citation>
    <scope>NUCLEOTIDE SEQUENCE</scope>
    <source>
        <strain evidence="3">PS1010</strain>
    </source>
</reference>
<accession>A0A9P1MXD6</accession>
<gene>
    <name evidence="3" type="ORF">CAMP_LOCUS5040</name>
</gene>
<feature type="chain" id="PRO_5040338338" evidence="2">
    <location>
        <begin position="19"/>
        <end position="176"/>
    </location>
</feature>
<feature type="compositionally biased region" description="Polar residues" evidence="1">
    <location>
        <begin position="37"/>
        <end position="54"/>
    </location>
</feature>
<evidence type="ECO:0000313" key="4">
    <source>
        <dbReference type="Proteomes" id="UP001152747"/>
    </source>
</evidence>
<organism evidence="3 4">
    <name type="scientific">Caenorhabditis angaria</name>
    <dbReference type="NCBI Taxonomy" id="860376"/>
    <lineage>
        <taxon>Eukaryota</taxon>
        <taxon>Metazoa</taxon>
        <taxon>Ecdysozoa</taxon>
        <taxon>Nematoda</taxon>
        <taxon>Chromadorea</taxon>
        <taxon>Rhabditida</taxon>
        <taxon>Rhabditina</taxon>
        <taxon>Rhabditomorpha</taxon>
        <taxon>Rhabditoidea</taxon>
        <taxon>Rhabditidae</taxon>
        <taxon>Peloderinae</taxon>
        <taxon>Caenorhabditis</taxon>
    </lineage>
</organism>
<keyword evidence="2" id="KW-0732">Signal</keyword>
<keyword evidence="4" id="KW-1185">Reference proteome</keyword>
<dbReference type="AlphaFoldDB" id="A0A9P1MXD6"/>
<protein>
    <submittedName>
        <fullName evidence="3">Uncharacterized protein</fullName>
    </submittedName>
</protein>
<dbReference type="EMBL" id="CANHGI010000002">
    <property type="protein sequence ID" value="CAI5442403.1"/>
    <property type="molecule type" value="Genomic_DNA"/>
</dbReference>